<feature type="binding site" evidence="5">
    <location>
        <position position="323"/>
    </location>
    <ligand>
        <name>Ca(2+)</name>
        <dbReference type="ChEBI" id="CHEBI:29108"/>
    </ligand>
</feature>
<dbReference type="CDD" id="cd03747">
    <property type="entry name" value="Ntn_PGA_like"/>
    <property type="match status" value="1"/>
</dbReference>
<dbReference type="RefSeq" id="WP_113891531.1">
    <property type="nucleotide sequence ID" value="NZ_QNRK01000030.1"/>
</dbReference>
<dbReference type="InterPro" id="IPR029055">
    <property type="entry name" value="Ntn_hydrolases_N"/>
</dbReference>
<comment type="cofactor">
    <cofactor evidence="5">
        <name>Ca(2+)</name>
        <dbReference type="ChEBI" id="CHEBI:29108"/>
    </cofactor>
    <text evidence="5">Binds 1 Ca(2+) ion per dimer.</text>
</comment>
<protein>
    <submittedName>
        <fullName evidence="6">Penicillin amidase</fullName>
    </submittedName>
</protein>
<dbReference type="PIRSF" id="PIRSF001227">
    <property type="entry name" value="Pen_acylase"/>
    <property type="match status" value="1"/>
</dbReference>
<evidence type="ECO:0000313" key="6">
    <source>
        <dbReference type="EMBL" id="RBP06460.1"/>
    </source>
</evidence>
<feature type="binding site" evidence="5">
    <location>
        <position position="326"/>
    </location>
    <ligand>
        <name>Ca(2+)</name>
        <dbReference type="ChEBI" id="CHEBI:29108"/>
    </ligand>
</feature>
<dbReference type="Gene3D" id="1.10.439.10">
    <property type="entry name" value="Penicillin Amidohydrolase, domain 1"/>
    <property type="match status" value="1"/>
</dbReference>
<dbReference type="InterPro" id="IPR043147">
    <property type="entry name" value="Penicillin_amidase_A-knob"/>
</dbReference>
<keyword evidence="5" id="KW-0106">Calcium</keyword>
<dbReference type="InterPro" id="IPR002692">
    <property type="entry name" value="S45"/>
</dbReference>
<dbReference type="EMBL" id="QNRK01000030">
    <property type="protein sequence ID" value="RBP06460.1"/>
    <property type="molecule type" value="Genomic_DNA"/>
</dbReference>
<dbReference type="GO" id="GO:0016811">
    <property type="term" value="F:hydrolase activity, acting on carbon-nitrogen (but not peptide) bonds, in linear amides"/>
    <property type="evidence" value="ECO:0007669"/>
    <property type="project" value="InterPro"/>
</dbReference>
<keyword evidence="7" id="KW-1185">Reference proteome</keyword>
<evidence type="ECO:0000256" key="4">
    <source>
        <dbReference type="PIRSR" id="PIRSR001227-1"/>
    </source>
</evidence>
<dbReference type="Proteomes" id="UP000253529">
    <property type="component" value="Unassembled WGS sequence"/>
</dbReference>
<keyword evidence="2" id="KW-0378">Hydrolase</keyword>
<dbReference type="SUPFAM" id="SSF56235">
    <property type="entry name" value="N-terminal nucleophile aminohydrolases (Ntn hydrolases)"/>
    <property type="match status" value="1"/>
</dbReference>
<dbReference type="Gene3D" id="2.30.120.10">
    <property type="match status" value="1"/>
</dbReference>
<dbReference type="PANTHER" id="PTHR34218">
    <property type="entry name" value="PEPTIDASE S45 PENICILLIN AMIDASE"/>
    <property type="match status" value="1"/>
</dbReference>
<evidence type="ECO:0000256" key="2">
    <source>
        <dbReference type="ARBA" id="ARBA00022801"/>
    </source>
</evidence>
<feature type="active site" description="Nucleophile" evidence="4">
    <location>
        <position position="251"/>
    </location>
</feature>
<name>A0A366EXM2_9HYPH</name>
<organism evidence="6 7">
    <name type="scientific">Roseiarcus fermentans</name>
    <dbReference type="NCBI Taxonomy" id="1473586"/>
    <lineage>
        <taxon>Bacteria</taxon>
        <taxon>Pseudomonadati</taxon>
        <taxon>Pseudomonadota</taxon>
        <taxon>Alphaproteobacteria</taxon>
        <taxon>Hyphomicrobiales</taxon>
        <taxon>Roseiarcaceae</taxon>
        <taxon>Roseiarcus</taxon>
    </lineage>
</organism>
<dbReference type="OrthoDB" id="9760084at2"/>
<gene>
    <name evidence="6" type="ORF">DFR50_13017</name>
</gene>
<dbReference type="GO" id="GO:0017000">
    <property type="term" value="P:antibiotic biosynthetic process"/>
    <property type="evidence" value="ECO:0007669"/>
    <property type="project" value="InterPro"/>
</dbReference>
<dbReference type="Gene3D" id="1.10.1400.10">
    <property type="match status" value="1"/>
</dbReference>
<accession>A0A366EXM2</accession>
<dbReference type="Gene3D" id="3.60.20.10">
    <property type="entry name" value="Glutamine Phosphoribosylpyrophosphate, subunit 1, domain 1"/>
    <property type="match status" value="1"/>
</dbReference>
<dbReference type="InterPro" id="IPR023343">
    <property type="entry name" value="Penicillin_amidase_dom1"/>
</dbReference>
<feature type="binding site" evidence="5">
    <location>
        <position position="192"/>
    </location>
    <ligand>
        <name>Ca(2+)</name>
        <dbReference type="ChEBI" id="CHEBI:29108"/>
    </ligand>
</feature>
<dbReference type="GO" id="GO:0046872">
    <property type="term" value="F:metal ion binding"/>
    <property type="evidence" value="ECO:0007669"/>
    <property type="project" value="UniProtKB-KW"/>
</dbReference>
<keyword evidence="3" id="KW-0865">Zymogen</keyword>
<evidence type="ECO:0000256" key="3">
    <source>
        <dbReference type="ARBA" id="ARBA00023145"/>
    </source>
</evidence>
<proteinExistence type="inferred from homology"/>
<dbReference type="AlphaFoldDB" id="A0A366EXM2"/>
<evidence type="ECO:0000256" key="1">
    <source>
        <dbReference type="ARBA" id="ARBA00006586"/>
    </source>
</evidence>
<dbReference type="Pfam" id="PF01804">
    <property type="entry name" value="Penicil_amidase"/>
    <property type="match status" value="1"/>
</dbReference>
<evidence type="ECO:0000256" key="5">
    <source>
        <dbReference type="PIRSR" id="PIRSR001227-2"/>
    </source>
</evidence>
<dbReference type="PANTHER" id="PTHR34218:SF4">
    <property type="entry name" value="ACYL-HOMOSERINE LACTONE ACYLASE QUIP"/>
    <property type="match status" value="1"/>
</dbReference>
<reference evidence="6 7" key="1">
    <citation type="submission" date="2018-06" db="EMBL/GenBank/DDBJ databases">
        <title>Genomic Encyclopedia of Type Strains, Phase IV (KMG-IV): sequencing the most valuable type-strain genomes for metagenomic binning, comparative biology and taxonomic classification.</title>
        <authorList>
            <person name="Goeker M."/>
        </authorList>
    </citation>
    <scope>NUCLEOTIDE SEQUENCE [LARGE SCALE GENOMIC DNA]</scope>
    <source>
        <strain evidence="6 7">DSM 24875</strain>
    </source>
</reference>
<dbReference type="InterPro" id="IPR014395">
    <property type="entry name" value="Pen/GL7ACA/AHL_acylase"/>
</dbReference>
<dbReference type="InterPro" id="IPR043146">
    <property type="entry name" value="Penicillin_amidase_N_B-knob"/>
</dbReference>
<evidence type="ECO:0000313" key="7">
    <source>
        <dbReference type="Proteomes" id="UP000253529"/>
    </source>
</evidence>
<comment type="similarity">
    <text evidence="1">Belongs to the peptidase S45 family.</text>
</comment>
<keyword evidence="5" id="KW-0479">Metal-binding</keyword>
<sequence>MGWRLIKWFVRAVVTLALAAAVAGVAGAWLFWRALPVTSGTEKLAGLSAEVRVWRDGYGVPHVFAANKDDAARALGWLHASERLFQMEVSRRVGQGRAAETFGPDLVKVDKFIRTLGFYPAAEASFAALSPEAQKRLQAYSDGVNAWLDARRGDLPPEFLLVGVTPEPWKPADSLVWGKLMALELSHNREQEALRAHIAQKLGPDEVGWFFPGARPGDPVTTQPTLTEKHASADDVDDAIGALTGLNRGASNEWVVAGSRTVTGKPILANDPHLGLGAPILWYLARIVTPDGWVKGGTVPGTPGVLLGQNDHIAWGFTTADTDVQDLFVETIDPTDPTRYLTPDGPKPFATRAETIKVKGGADVTLTIRTTRHGPVLSDVSADLASLAGPGTVVALAFTGLGDRDTTMEAVMRLDDARNWDDFLAALRLHQTPTQNIVYADTAGDIGFFSPGLVPVRKSGDGLAPVDGASGAFDWIGTVPFEELPQLHNPNSGFAFNANNANVADDHQPTFGRDWEETFRARRIQQFMDTIDKHSLDTSATMQGDRLSLAAKALQPFLARVAPSDERARQAQSLVANWDGVMDKDRAEPLIYTAFMGALHHILMEEKTGLDMQAKGPFAATTLIALMTDHPEWCGAPDKPDPDCKRTLGRALDEALALLVAREGADMSQWRWGNEHVSLLQHRVFSHVPLLDRMSDLSVPSSGGFYTLDRGGGFDAPKDRPFARTHGAGFRGLYDLADPEKSRFMITTGESGHILSPHYRDLVPLWNDGKSIVLTGSEDDLRKGGAKLLTLTP</sequence>
<comment type="caution">
    <text evidence="6">The sequence shown here is derived from an EMBL/GenBank/DDBJ whole genome shotgun (WGS) entry which is preliminary data.</text>
</comment>